<evidence type="ECO:0000313" key="5">
    <source>
        <dbReference type="Proteomes" id="UP000614811"/>
    </source>
</evidence>
<dbReference type="Pfam" id="PF04397">
    <property type="entry name" value="LytTR"/>
    <property type="match status" value="1"/>
</dbReference>
<dbReference type="PIRSF" id="PIRSF031767">
    <property type="entry name" value="MHYE_LytTR"/>
    <property type="match status" value="1"/>
</dbReference>
<feature type="transmembrane region" description="Helical" evidence="2">
    <location>
        <begin position="14"/>
        <end position="34"/>
    </location>
</feature>
<dbReference type="GO" id="GO:0000156">
    <property type="term" value="F:phosphorelay response regulator activity"/>
    <property type="evidence" value="ECO:0007669"/>
    <property type="project" value="InterPro"/>
</dbReference>
<dbReference type="InterPro" id="IPR007492">
    <property type="entry name" value="LytTR_DNA-bd_dom"/>
</dbReference>
<evidence type="ECO:0000259" key="3">
    <source>
        <dbReference type="PROSITE" id="PS50930"/>
    </source>
</evidence>
<comment type="caution">
    <text evidence="4">The sequence shown here is derived from an EMBL/GenBank/DDBJ whole genome shotgun (WGS) entry which is preliminary data.</text>
</comment>
<keyword evidence="2" id="KW-0812">Transmembrane</keyword>
<sequence>MEHHQHFLRHEKKYLIGFIVAFFLINSIVLATSVLMEQKAAGNWPAPFALWEPFVWEISSSLMIVALIPFVAWVIDSDKFSWVNLWSNLLNFVLWSVLFSAIHVIGMVAMRELVYWLMGSDYRFGSWSVGFVYEYRKDAISFFLLLIIIQGYRSIVLRLRGEASLVQQGEDDPQRSDRILVKKLGTEFIIKLDDIQWVESAGNYVNLHLGDRVYPVRNTMAKFMNEMNERDFARTHRSYGVSLDFVQAIEAPPGQSGEVLLKNGRRLPLSKRYNADLRTKLSV</sequence>
<feature type="transmembrane region" description="Helical" evidence="2">
    <location>
        <begin position="54"/>
        <end position="75"/>
    </location>
</feature>
<keyword evidence="2" id="KW-0472">Membrane</keyword>
<accession>A0A918RFR3</accession>
<reference evidence="4" key="2">
    <citation type="submission" date="2020-09" db="EMBL/GenBank/DDBJ databases">
        <authorList>
            <person name="Sun Q."/>
            <person name="Kim S."/>
        </authorList>
    </citation>
    <scope>NUCLEOTIDE SEQUENCE</scope>
    <source>
        <strain evidence="4">KCTC 12711</strain>
    </source>
</reference>
<protein>
    <recommendedName>
        <fullName evidence="3">HTH LytTR-type domain-containing protein</fullName>
    </recommendedName>
</protein>
<evidence type="ECO:0000256" key="2">
    <source>
        <dbReference type="SAM" id="Phobius"/>
    </source>
</evidence>
<dbReference type="InterPro" id="IPR012379">
    <property type="entry name" value="LytTR_MHYE"/>
</dbReference>
<organism evidence="4 5">
    <name type="scientific">Arenicella chitinivorans</name>
    <dbReference type="NCBI Taxonomy" id="1329800"/>
    <lineage>
        <taxon>Bacteria</taxon>
        <taxon>Pseudomonadati</taxon>
        <taxon>Pseudomonadota</taxon>
        <taxon>Gammaproteobacteria</taxon>
        <taxon>Arenicellales</taxon>
        <taxon>Arenicellaceae</taxon>
        <taxon>Arenicella</taxon>
    </lineage>
</organism>
<dbReference type="EMBL" id="BMXA01000001">
    <property type="protein sequence ID" value="GGZ97213.1"/>
    <property type="molecule type" value="Genomic_DNA"/>
</dbReference>
<dbReference type="Gene3D" id="2.40.50.1020">
    <property type="entry name" value="LytTr DNA-binding domain"/>
    <property type="match status" value="1"/>
</dbReference>
<gene>
    <name evidence="4" type="primary">rpfD</name>
    <name evidence="4" type="ORF">GCM10008090_01870</name>
</gene>
<feature type="transmembrane region" description="Helical" evidence="2">
    <location>
        <begin position="87"/>
        <end position="110"/>
    </location>
</feature>
<feature type="transmembrane region" description="Helical" evidence="2">
    <location>
        <begin position="139"/>
        <end position="156"/>
    </location>
</feature>
<reference evidence="4" key="1">
    <citation type="journal article" date="2014" name="Int. J. Syst. Evol. Microbiol.">
        <title>Complete genome sequence of Corynebacterium casei LMG S-19264T (=DSM 44701T), isolated from a smear-ripened cheese.</title>
        <authorList>
            <consortium name="US DOE Joint Genome Institute (JGI-PGF)"/>
            <person name="Walter F."/>
            <person name="Albersmeier A."/>
            <person name="Kalinowski J."/>
            <person name="Ruckert C."/>
        </authorList>
    </citation>
    <scope>NUCLEOTIDE SEQUENCE</scope>
    <source>
        <strain evidence="4">KCTC 12711</strain>
    </source>
</reference>
<dbReference type="PANTHER" id="PTHR37299">
    <property type="entry name" value="TRANSCRIPTIONAL REGULATOR-RELATED"/>
    <property type="match status" value="1"/>
</dbReference>
<dbReference type="GO" id="GO:0003677">
    <property type="term" value="F:DNA binding"/>
    <property type="evidence" value="ECO:0007669"/>
    <property type="project" value="InterPro"/>
</dbReference>
<dbReference type="AlphaFoldDB" id="A0A918RFR3"/>
<keyword evidence="1" id="KW-0902">Two-component regulatory system</keyword>
<dbReference type="PROSITE" id="PS50930">
    <property type="entry name" value="HTH_LYTTR"/>
    <property type="match status" value="1"/>
</dbReference>
<feature type="domain" description="HTH LytTR-type" evidence="3">
    <location>
        <begin position="179"/>
        <end position="283"/>
    </location>
</feature>
<proteinExistence type="predicted"/>
<dbReference type="SMART" id="SM00850">
    <property type="entry name" value="LytTR"/>
    <property type="match status" value="1"/>
</dbReference>
<evidence type="ECO:0000313" key="4">
    <source>
        <dbReference type="EMBL" id="GGZ97213.1"/>
    </source>
</evidence>
<dbReference type="RefSeq" id="WP_189398131.1">
    <property type="nucleotide sequence ID" value="NZ_BMXA01000001.1"/>
</dbReference>
<dbReference type="Proteomes" id="UP000614811">
    <property type="component" value="Unassembled WGS sequence"/>
</dbReference>
<dbReference type="InterPro" id="IPR046947">
    <property type="entry name" value="LytR-like"/>
</dbReference>
<name>A0A918RFR3_9GAMM</name>
<evidence type="ECO:0000256" key="1">
    <source>
        <dbReference type="ARBA" id="ARBA00023012"/>
    </source>
</evidence>
<keyword evidence="2" id="KW-1133">Transmembrane helix</keyword>
<keyword evidence="5" id="KW-1185">Reference proteome</keyword>
<dbReference type="PANTHER" id="PTHR37299:SF1">
    <property type="entry name" value="STAGE 0 SPORULATION PROTEIN A HOMOLOG"/>
    <property type="match status" value="1"/>
</dbReference>